<sequence>TTTTTTTTTTMVVMVDRRYIAVPSVERLIVLVFRLKYIPPGPARPLNDSFVDHTSCAKTLTVPNFQLRTNHFHGVITANAISAIHLSDHDSRFVVD</sequence>
<proteinExistence type="predicted"/>
<evidence type="ECO:0000313" key="1">
    <source>
        <dbReference type="EMBL" id="KYM83883.1"/>
    </source>
</evidence>
<dbReference type="EMBL" id="KQ976476">
    <property type="protein sequence ID" value="KYM83883.1"/>
    <property type="molecule type" value="Genomic_DNA"/>
</dbReference>
<feature type="non-terminal residue" evidence="1">
    <location>
        <position position="1"/>
    </location>
</feature>
<keyword evidence="2" id="KW-1185">Reference proteome</keyword>
<accession>A0A195BGU7</accession>
<name>A0A195BGU7_9HYME</name>
<protein>
    <submittedName>
        <fullName evidence="1">Uncharacterized protein</fullName>
    </submittedName>
</protein>
<reference evidence="1 2" key="1">
    <citation type="submission" date="2015-09" db="EMBL/GenBank/DDBJ databases">
        <title>Atta colombica WGS genome.</title>
        <authorList>
            <person name="Nygaard S."/>
            <person name="Hu H."/>
            <person name="Boomsma J."/>
            <person name="Zhang G."/>
        </authorList>
    </citation>
    <scope>NUCLEOTIDE SEQUENCE [LARGE SCALE GENOMIC DNA]</scope>
    <source>
        <strain evidence="1">Treedump-2</strain>
        <tissue evidence="1">Whole body</tissue>
    </source>
</reference>
<organism evidence="1 2">
    <name type="scientific">Atta colombica</name>
    <dbReference type="NCBI Taxonomy" id="520822"/>
    <lineage>
        <taxon>Eukaryota</taxon>
        <taxon>Metazoa</taxon>
        <taxon>Ecdysozoa</taxon>
        <taxon>Arthropoda</taxon>
        <taxon>Hexapoda</taxon>
        <taxon>Insecta</taxon>
        <taxon>Pterygota</taxon>
        <taxon>Neoptera</taxon>
        <taxon>Endopterygota</taxon>
        <taxon>Hymenoptera</taxon>
        <taxon>Apocrita</taxon>
        <taxon>Aculeata</taxon>
        <taxon>Formicoidea</taxon>
        <taxon>Formicidae</taxon>
        <taxon>Myrmicinae</taxon>
        <taxon>Atta</taxon>
    </lineage>
</organism>
<gene>
    <name evidence="1" type="ORF">ALC53_05743</name>
</gene>
<dbReference type="AlphaFoldDB" id="A0A195BGU7"/>
<dbReference type="Proteomes" id="UP000078540">
    <property type="component" value="Unassembled WGS sequence"/>
</dbReference>
<evidence type="ECO:0000313" key="2">
    <source>
        <dbReference type="Proteomes" id="UP000078540"/>
    </source>
</evidence>